<name>A0ABD2PTZ6_9PLAT</name>
<sequence length="374" mass="41925">MEDNSSSTQGISSRKRSKTDNSNKNPKKAKTLLDEVANKYAEFECPSTKMEVDEGDEEEEEENVISDFPVIQSSKQKLVDDFIEELLKDVESNATRVAHKTLSIEQCETEVRNQPKNASKWIQYMLLLLRAVQLDRMRVVFERAMTELGRNPGSDSDTARGKVLFVAISVEAGLLNAINLESALSKMFFHGAESSASRGQLEQNQLDRVTVMVDKLQAFGQLGTVRAVCDRLSDLCLFELAEQIAKSLVKGNKAQEPVDWLNLVKVRLRAGKTTEAREAEANAARLLRLALIPSFVCSVSQLELKFGDMERALKLLQEQIAAHPQRKDVHLAYVKALVECQRTREAKLASDKALSLVKNMKKEELDKILSIKSK</sequence>
<accession>A0ABD2PTZ6</accession>
<feature type="region of interest" description="Disordered" evidence="1">
    <location>
        <begin position="1"/>
        <end position="31"/>
    </location>
</feature>
<evidence type="ECO:0000256" key="1">
    <source>
        <dbReference type="SAM" id="MobiDB-lite"/>
    </source>
</evidence>
<dbReference type="SUPFAM" id="SSF48452">
    <property type="entry name" value="TPR-like"/>
    <property type="match status" value="1"/>
</dbReference>
<organism evidence="2 3">
    <name type="scientific">Cichlidogyrus casuarinus</name>
    <dbReference type="NCBI Taxonomy" id="1844966"/>
    <lineage>
        <taxon>Eukaryota</taxon>
        <taxon>Metazoa</taxon>
        <taxon>Spiralia</taxon>
        <taxon>Lophotrochozoa</taxon>
        <taxon>Platyhelminthes</taxon>
        <taxon>Monogenea</taxon>
        <taxon>Monopisthocotylea</taxon>
        <taxon>Dactylogyridea</taxon>
        <taxon>Ancyrocephalidae</taxon>
        <taxon>Cichlidogyrus</taxon>
    </lineage>
</organism>
<dbReference type="Gene3D" id="1.25.40.10">
    <property type="entry name" value="Tetratricopeptide repeat domain"/>
    <property type="match status" value="1"/>
</dbReference>
<gene>
    <name evidence="2" type="primary">PDCD11</name>
    <name evidence="2" type="ORF">Ciccas_010473</name>
</gene>
<comment type="caution">
    <text evidence="2">The sequence shown here is derived from an EMBL/GenBank/DDBJ whole genome shotgun (WGS) entry which is preliminary data.</text>
</comment>
<feature type="compositionally biased region" description="Polar residues" evidence="1">
    <location>
        <begin position="1"/>
        <end position="12"/>
    </location>
</feature>
<protein>
    <submittedName>
        <fullName evidence="2">Protein RRP5</fullName>
    </submittedName>
</protein>
<reference evidence="2 3" key="1">
    <citation type="submission" date="2024-11" db="EMBL/GenBank/DDBJ databases">
        <title>Adaptive evolution of stress response genes in parasites aligns with host niche diversity.</title>
        <authorList>
            <person name="Hahn C."/>
            <person name="Resl P."/>
        </authorList>
    </citation>
    <scope>NUCLEOTIDE SEQUENCE [LARGE SCALE GENOMIC DNA]</scope>
    <source>
        <strain evidence="2">EGGRZ-B1_66</strain>
        <tissue evidence="2">Body</tissue>
    </source>
</reference>
<dbReference type="InterPro" id="IPR011990">
    <property type="entry name" value="TPR-like_helical_dom_sf"/>
</dbReference>
<proteinExistence type="predicted"/>
<dbReference type="Proteomes" id="UP001626550">
    <property type="component" value="Unassembled WGS sequence"/>
</dbReference>
<dbReference type="AlphaFoldDB" id="A0ABD2PTZ6"/>
<evidence type="ECO:0000313" key="2">
    <source>
        <dbReference type="EMBL" id="KAL3310949.1"/>
    </source>
</evidence>
<keyword evidence="3" id="KW-1185">Reference proteome</keyword>
<dbReference type="EMBL" id="JBJKFK010002540">
    <property type="protein sequence ID" value="KAL3310949.1"/>
    <property type="molecule type" value="Genomic_DNA"/>
</dbReference>
<evidence type="ECO:0000313" key="3">
    <source>
        <dbReference type="Proteomes" id="UP001626550"/>
    </source>
</evidence>